<keyword evidence="2" id="KW-1185">Reference proteome</keyword>
<evidence type="ECO:0000313" key="2">
    <source>
        <dbReference type="Proteomes" id="UP000018688"/>
    </source>
</evidence>
<dbReference type="STRING" id="1357399.HMPREF2087_00495"/>
<sequence length="171" mass="19559">MKCVVCEHSELMVCKARFRPFLIARMFAGKAQDTDVYVCKKCGFEYSSFRPNDVQMQRQYDGYMLEEYLHQRESFEKGFIEQTLRVVNDENLANRRANLAHFIAPFIVDSKPRTILDYGGGGARLFPWSCIMLSALSLIFPIKSLCKISLKSKTKMSFTQKALISSSAPIC</sequence>
<gene>
    <name evidence="1" type="ORF">HMPREF2087_00495</name>
</gene>
<organism evidence="1 2">
    <name type="scientific">Helicobacter canis NCTC 12740</name>
    <dbReference type="NCBI Taxonomy" id="1357399"/>
    <lineage>
        <taxon>Bacteria</taxon>
        <taxon>Pseudomonadati</taxon>
        <taxon>Campylobacterota</taxon>
        <taxon>Epsilonproteobacteria</taxon>
        <taxon>Campylobacterales</taxon>
        <taxon>Helicobacteraceae</taxon>
        <taxon>Helicobacter</taxon>
    </lineage>
</organism>
<reference evidence="1 2" key="1">
    <citation type="submission" date="2013-10" db="EMBL/GenBank/DDBJ databases">
        <title>The Genome Sequence of Helicobacter canis NCTC 12740.</title>
        <authorList>
            <consortium name="The Broad Institute Genomics Platform"/>
            <person name="Earl A."/>
            <person name="Fox J.G."/>
            <person name="Shen Z."/>
            <person name="Young S.K."/>
            <person name="Zeng Q."/>
            <person name="Gargeya S."/>
            <person name="Fitzgerald M."/>
            <person name="Abouelleil A."/>
            <person name="Alvarado L."/>
            <person name="Chapman S.B."/>
            <person name="Gainer-Dewar J."/>
            <person name="Goldberg J."/>
            <person name="Griggs A."/>
            <person name="Gujja S."/>
            <person name="Hansen M."/>
            <person name="Howarth C."/>
            <person name="Imamovic A."/>
            <person name="Ireland A."/>
            <person name="Larimer J."/>
            <person name="McCowan C."/>
            <person name="Murphy C."/>
            <person name="Pearson M."/>
            <person name="Poon T.W."/>
            <person name="Priest M."/>
            <person name="Roberts A."/>
            <person name="Saif S."/>
            <person name="Shea T."/>
            <person name="Sykes S."/>
            <person name="Wortman J."/>
            <person name="Nusbaum C."/>
            <person name="Birren B."/>
        </authorList>
    </citation>
    <scope>NUCLEOTIDE SEQUENCE [LARGE SCALE GENOMIC DNA]</scope>
    <source>
        <strain evidence="1 2">NCTC 12740</strain>
    </source>
</reference>
<dbReference type="RefSeq" id="WP_023929409.1">
    <property type="nucleotide sequence ID" value="NZ_KI669458.1"/>
</dbReference>
<accession>V8CKG5</accession>
<dbReference type="PATRIC" id="fig|1357399.3.peg.519"/>
<proteinExistence type="predicted"/>
<protein>
    <submittedName>
        <fullName evidence="1">Uncharacterized protein</fullName>
    </submittedName>
</protein>
<dbReference type="AlphaFoldDB" id="V8CKG5"/>
<evidence type="ECO:0000313" key="1">
    <source>
        <dbReference type="EMBL" id="ETD27577.1"/>
    </source>
</evidence>
<dbReference type="EMBL" id="AZJJ01000001">
    <property type="protein sequence ID" value="ETD27577.1"/>
    <property type="molecule type" value="Genomic_DNA"/>
</dbReference>
<name>V8CKG5_9HELI</name>
<dbReference type="HOGENOM" id="CLU_1560822_0_0_7"/>
<dbReference type="Proteomes" id="UP000018688">
    <property type="component" value="Unassembled WGS sequence"/>
</dbReference>
<comment type="caution">
    <text evidence="1">The sequence shown here is derived from an EMBL/GenBank/DDBJ whole genome shotgun (WGS) entry which is preliminary data.</text>
</comment>